<evidence type="ECO:0000313" key="8">
    <source>
        <dbReference type="Proteomes" id="UP000824025"/>
    </source>
</evidence>
<dbReference type="SUPFAM" id="SSF53850">
    <property type="entry name" value="Periplasmic binding protein-like II"/>
    <property type="match status" value="1"/>
</dbReference>
<dbReference type="EMBL" id="DXCF01000019">
    <property type="protein sequence ID" value="HIZ09524.1"/>
    <property type="molecule type" value="Genomic_DNA"/>
</dbReference>
<dbReference type="PANTHER" id="PTHR35936">
    <property type="entry name" value="MEMBRANE-BOUND LYTIC MUREIN TRANSGLYCOSYLASE F"/>
    <property type="match status" value="1"/>
</dbReference>
<reference evidence="7" key="1">
    <citation type="journal article" date="2021" name="PeerJ">
        <title>Extensive microbial diversity within the chicken gut microbiome revealed by metagenomics and culture.</title>
        <authorList>
            <person name="Gilroy R."/>
            <person name="Ravi A."/>
            <person name="Getino M."/>
            <person name="Pursley I."/>
            <person name="Horton D.L."/>
            <person name="Alikhan N.F."/>
            <person name="Baker D."/>
            <person name="Gharbi K."/>
            <person name="Hall N."/>
            <person name="Watson M."/>
            <person name="Adriaenssens E.M."/>
            <person name="Foster-Nyarko E."/>
            <person name="Jarju S."/>
            <person name="Secka A."/>
            <person name="Antonio M."/>
            <person name="Oren A."/>
            <person name="Chaudhuri R.R."/>
            <person name="La Ragione R."/>
            <person name="Hildebrand F."/>
            <person name="Pallen M.J."/>
        </authorList>
    </citation>
    <scope>NUCLEOTIDE SEQUENCE</scope>
    <source>
        <strain evidence="7">CHK192-19661</strain>
    </source>
</reference>
<name>A0A9D2D6Q4_9FIRM</name>
<dbReference type="Pfam" id="PF00497">
    <property type="entry name" value="SBP_bac_3"/>
    <property type="match status" value="1"/>
</dbReference>
<feature type="domain" description="Solute-binding protein family 3/N-terminal" evidence="6">
    <location>
        <begin position="15"/>
        <end position="235"/>
    </location>
</feature>
<proteinExistence type="inferred from homology"/>
<evidence type="ECO:0000256" key="1">
    <source>
        <dbReference type="ARBA" id="ARBA00004196"/>
    </source>
</evidence>
<keyword evidence="3 5" id="KW-0732">Signal</keyword>
<dbReference type="Proteomes" id="UP000824025">
    <property type="component" value="Unassembled WGS sequence"/>
</dbReference>
<evidence type="ECO:0000256" key="5">
    <source>
        <dbReference type="SAM" id="SignalP"/>
    </source>
</evidence>
<gene>
    <name evidence="7" type="ORF">H9726_03440</name>
</gene>
<feature type="signal peptide" evidence="5">
    <location>
        <begin position="1"/>
        <end position="26"/>
    </location>
</feature>
<dbReference type="SMART" id="SM00062">
    <property type="entry name" value="PBPb"/>
    <property type="match status" value="1"/>
</dbReference>
<comment type="caution">
    <text evidence="7">The sequence shown here is derived from an EMBL/GenBank/DDBJ whole genome shotgun (WGS) entry which is preliminary data.</text>
</comment>
<feature type="chain" id="PRO_5039616576" evidence="5">
    <location>
        <begin position="27"/>
        <end position="280"/>
    </location>
</feature>
<comment type="subcellular location">
    <subcellularLocation>
        <location evidence="1">Cell envelope</location>
    </subcellularLocation>
</comment>
<organism evidence="7 8">
    <name type="scientific">Candidatus Borkfalkia avicola</name>
    <dbReference type="NCBI Taxonomy" id="2838503"/>
    <lineage>
        <taxon>Bacteria</taxon>
        <taxon>Bacillati</taxon>
        <taxon>Bacillota</taxon>
        <taxon>Clostridia</taxon>
        <taxon>Christensenellales</taxon>
        <taxon>Christensenellaceae</taxon>
        <taxon>Candidatus Borkfalkia</taxon>
    </lineage>
</organism>
<protein>
    <submittedName>
        <fullName evidence="7">Transporter substrate-binding domain-containing protein</fullName>
    </submittedName>
</protein>
<evidence type="ECO:0000259" key="6">
    <source>
        <dbReference type="SMART" id="SM00062"/>
    </source>
</evidence>
<evidence type="ECO:0000256" key="4">
    <source>
        <dbReference type="RuleBase" id="RU003744"/>
    </source>
</evidence>
<accession>A0A9D2D6Q4</accession>
<dbReference type="PROSITE" id="PS51257">
    <property type="entry name" value="PROKAR_LIPOPROTEIN"/>
    <property type="match status" value="1"/>
</dbReference>
<sequence length="280" mass="30564">MKKFLAVLCSLAVLACGIGMFSGCNNDNDLIGFDIDLAKAVAEKLDLDIECRLISWEAKETELSTGLIDVIWNGFTYDEDRAQNIDFTGYYMENKQVAIVSKSNESKYTDIESIKTASTFTAEATSAGESVIEDVLGKTNKEVSSQLMVFTEVSTGASDVGIVDSTMAGYYITSENGGYHDSLAVVDLGSSVSSEYYAIGCRKNSNFDDVLNNVLAGLWVDGTIKEIATEYGLQDVIYNGFGTYDENFTYPEDGDYKEIKDAGKIILGYTVFAPMAYEKA</sequence>
<dbReference type="PANTHER" id="PTHR35936:SF34">
    <property type="entry name" value="ABC TRANSPORTER EXTRACELLULAR-BINDING PROTEIN YCKB-RELATED"/>
    <property type="match status" value="1"/>
</dbReference>
<dbReference type="InterPro" id="IPR018313">
    <property type="entry name" value="SBP_3_CS"/>
</dbReference>
<comment type="similarity">
    <text evidence="2 4">Belongs to the bacterial solute-binding protein 3 family.</text>
</comment>
<reference evidence="7" key="2">
    <citation type="submission" date="2021-04" db="EMBL/GenBank/DDBJ databases">
        <authorList>
            <person name="Gilroy R."/>
        </authorList>
    </citation>
    <scope>NUCLEOTIDE SEQUENCE</scope>
    <source>
        <strain evidence="7">CHK192-19661</strain>
    </source>
</reference>
<dbReference type="AlphaFoldDB" id="A0A9D2D6Q4"/>
<dbReference type="PROSITE" id="PS01039">
    <property type="entry name" value="SBP_BACTERIAL_3"/>
    <property type="match status" value="1"/>
</dbReference>
<evidence type="ECO:0000313" key="7">
    <source>
        <dbReference type="EMBL" id="HIZ09524.1"/>
    </source>
</evidence>
<dbReference type="GO" id="GO:0030313">
    <property type="term" value="C:cell envelope"/>
    <property type="evidence" value="ECO:0007669"/>
    <property type="project" value="UniProtKB-SubCell"/>
</dbReference>
<evidence type="ECO:0000256" key="2">
    <source>
        <dbReference type="ARBA" id="ARBA00010333"/>
    </source>
</evidence>
<evidence type="ECO:0000256" key="3">
    <source>
        <dbReference type="ARBA" id="ARBA00022729"/>
    </source>
</evidence>
<dbReference type="InterPro" id="IPR001638">
    <property type="entry name" value="Solute-binding_3/MltF_N"/>
</dbReference>
<dbReference type="Gene3D" id="3.40.190.10">
    <property type="entry name" value="Periplasmic binding protein-like II"/>
    <property type="match status" value="2"/>
</dbReference>